<proteinExistence type="inferred from homology"/>
<feature type="domain" description="Catalase core" evidence="15">
    <location>
        <begin position="32"/>
        <end position="421"/>
    </location>
</feature>
<dbReference type="PROSITE" id="PS00437">
    <property type="entry name" value="CATALASE_1"/>
    <property type="match status" value="1"/>
</dbReference>
<evidence type="ECO:0000256" key="11">
    <source>
        <dbReference type="PIRSR" id="PIRSR038927-1"/>
    </source>
</evidence>
<dbReference type="SUPFAM" id="SSF52317">
    <property type="entry name" value="Class I glutamine amidotransferase-like"/>
    <property type="match status" value="1"/>
</dbReference>
<dbReference type="GO" id="GO:0004096">
    <property type="term" value="F:catalase activity"/>
    <property type="evidence" value="ECO:0007669"/>
    <property type="project" value="UniProtKB-UniRule"/>
</dbReference>
<evidence type="ECO:0000256" key="2">
    <source>
        <dbReference type="ARBA" id="ARBA00005329"/>
    </source>
</evidence>
<comment type="similarity">
    <text evidence="2 10 13">Belongs to the catalase family.</text>
</comment>
<dbReference type="Gene3D" id="2.40.180.10">
    <property type="entry name" value="Catalase core domain"/>
    <property type="match status" value="1"/>
</dbReference>
<dbReference type="Pfam" id="PF00199">
    <property type="entry name" value="Catalase"/>
    <property type="match status" value="1"/>
</dbReference>
<dbReference type="PRINTS" id="PR00067">
    <property type="entry name" value="CATALASE"/>
</dbReference>
<evidence type="ECO:0000256" key="8">
    <source>
        <dbReference type="ARBA" id="ARBA00023004"/>
    </source>
</evidence>
<dbReference type="FunFam" id="2.40.180.10:FF:000003">
    <property type="entry name" value="Catalase"/>
    <property type="match status" value="1"/>
</dbReference>
<dbReference type="InterPro" id="IPR024708">
    <property type="entry name" value="Catalase_AS"/>
</dbReference>
<dbReference type="InterPro" id="IPR024712">
    <property type="entry name" value="Catalase_clade2"/>
</dbReference>
<comment type="caution">
    <text evidence="16">The sequence shown here is derived from an EMBL/GenBank/DDBJ whole genome shotgun (WGS) entry which is preliminary data.</text>
</comment>
<feature type="binding site" description="axial binding residue" evidence="12">
    <location>
        <position position="366"/>
    </location>
    <ligand>
        <name>heme</name>
        <dbReference type="ChEBI" id="CHEBI:30413"/>
    </ligand>
    <ligandPart>
        <name>Fe</name>
        <dbReference type="ChEBI" id="CHEBI:18248"/>
    </ligandPart>
</feature>
<dbReference type="InterPro" id="IPR010582">
    <property type="entry name" value="Catalase_immune_responsive"/>
</dbReference>
<dbReference type="PIRSF" id="PIRSF038927">
    <property type="entry name" value="Catalase_clade2"/>
    <property type="match status" value="1"/>
</dbReference>
<dbReference type="EC" id="1.11.1.6" evidence="3 10"/>
<dbReference type="CDD" id="cd03132">
    <property type="entry name" value="GATase1_catalase"/>
    <property type="match status" value="1"/>
</dbReference>
<evidence type="ECO:0000313" key="16">
    <source>
        <dbReference type="EMBL" id="OQV22175.1"/>
    </source>
</evidence>
<comment type="function">
    <text evidence="14">Catalyzes the degradation of hydrogen peroxide (H(2)O(2)) generated by peroxisomal oxidases to water and oxygen, thereby protecting cells from the toxic effects of hydrogen peroxide.</text>
</comment>
<keyword evidence="17" id="KW-1185">Reference proteome</keyword>
<comment type="function">
    <text evidence="10">Occurs in almost all aerobically respiring organisms and serves to protect cells from the toxic effects of hydrogen peroxide.</text>
</comment>
<dbReference type="InterPro" id="IPR002226">
    <property type="entry name" value="Catalase_haem_BS"/>
</dbReference>
<dbReference type="SUPFAM" id="SSF56634">
    <property type="entry name" value="Heme-dependent catalase-like"/>
    <property type="match status" value="1"/>
</dbReference>
<dbReference type="Pfam" id="PF06628">
    <property type="entry name" value="Catalase-rel"/>
    <property type="match status" value="1"/>
</dbReference>
<organism evidence="16 17">
    <name type="scientific">Hypsibius exemplaris</name>
    <name type="common">Freshwater tardigrade</name>
    <dbReference type="NCBI Taxonomy" id="2072580"/>
    <lineage>
        <taxon>Eukaryota</taxon>
        <taxon>Metazoa</taxon>
        <taxon>Ecdysozoa</taxon>
        <taxon>Tardigrada</taxon>
        <taxon>Eutardigrada</taxon>
        <taxon>Parachela</taxon>
        <taxon>Hypsibioidea</taxon>
        <taxon>Hypsibiidae</taxon>
        <taxon>Hypsibius</taxon>
    </lineage>
</organism>
<dbReference type="PROSITE" id="PS51402">
    <property type="entry name" value="CATALASE_3"/>
    <property type="match status" value="1"/>
</dbReference>
<dbReference type="GO" id="GO:0006979">
    <property type="term" value="P:response to oxidative stress"/>
    <property type="evidence" value="ECO:0007669"/>
    <property type="project" value="InterPro"/>
</dbReference>
<dbReference type="InterPro" id="IPR011614">
    <property type="entry name" value="Catalase_core"/>
</dbReference>
<evidence type="ECO:0000256" key="1">
    <source>
        <dbReference type="ARBA" id="ARBA00001971"/>
    </source>
</evidence>
<evidence type="ECO:0000256" key="12">
    <source>
        <dbReference type="PIRSR" id="PIRSR038927-2"/>
    </source>
</evidence>
<dbReference type="CDD" id="cd08155">
    <property type="entry name" value="catalase_clade_2"/>
    <property type="match status" value="1"/>
</dbReference>
<dbReference type="Gene3D" id="1.20.1370.20">
    <property type="match status" value="1"/>
</dbReference>
<accession>A0A1W0X3T8</accession>
<dbReference type="InterPro" id="IPR043156">
    <property type="entry name" value="Catalase_clade2_helical"/>
</dbReference>
<dbReference type="GO" id="GO:0005829">
    <property type="term" value="C:cytosol"/>
    <property type="evidence" value="ECO:0007669"/>
    <property type="project" value="TreeGrafter"/>
</dbReference>
<gene>
    <name evidence="16" type="ORF">BV898_04022</name>
</gene>
<dbReference type="SMART" id="SM01060">
    <property type="entry name" value="Catalase"/>
    <property type="match status" value="1"/>
</dbReference>
<dbReference type="InterPro" id="IPR018028">
    <property type="entry name" value="Catalase"/>
</dbReference>
<dbReference type="OrthoDB" id="6880011at2759"/>
<keyword evidence="8 10" id="KW-0408">Iron</keyword>
<keyword evidence="7 10" id="KW-0560">Oxidoreductase</keyword>
<dbReference type="Proteomes" id="UP000192578">
    <property type="component" value="Unassembled WGS sequence"/>
</dbReference>
<comment type="cofactor">
    <cofactor evidence="1 10 12">
        <name>heme</name>
        <dbReference type="ChEBI" id="CHEBI:30413"/>
    </cofactor>
</comment>
<dbReference type="InterPro" id="IPR041399">
    <property type="entry name" value="Catalase_large_C"/>
</dbReference>
<feature type="active site" evidence="11">
    <location>
        <position position="79"/>
    </location>
</feature>
<dbReference type="InterPro" id="IPR029062">
    <property type="entry name" value="Class_I_gatase-like"/>
</dbReference>
<name>A0A1W0X3T8_HYPEX</name>
<dbReference type="PANTHER" id="PTHR42821:SF1">
    <property type="entry name" value="CATALASE-B"/>
    <property type="match status" value="1"/>
</dbReference>
<keyword evidence="4 10" id="KW-0575">Peroxidase</keyword>
<evidence type="ECO:0000256" key="7">
    <source>
        <dbReference type="ARBA" id="ARBA00023002"/>
    </source>
</evidence>
<dbReference type="SMR" id="A0A1W0X3T8"/>
<dbReference type="PANTHER" id="PTHR42821">
    <property type="entry name" value="CATALASE"/>
    <property type="match status" value="1"/>
</dbReference>
<keyword evidence="6 10" id="KW-0479">Metal-binding</keyword>
<dbReference type="GO" id="GO:0042744">
    <property type="term" value="P:hydrogen peroxide catabolic process"/>
    <property type="evidence" value="ECO:0007669"/>
    <property type="project" value="UniProtKB-UniRule"/>
</dbReference>
<evidence type="ECO:0000256" key="6">
    <source>
        <dbReference type="ARBA" id="ARBA00022723"/>
    </source>
</evidence>
<evidence type="ECO:0000256" key="13">
    <source>
        <dbReference type="RuleBase" id="RU000498"/>
    </source>
</evidence>
<reference evidence="17" key="1">
    <citation type="submission" date="2017-01" db="EMBL/GenBank/DDBJ databases">
        <title>Comparative genomics of anhydrobiosis in the tardigrade Hypsibius dujardini.</title>
        <authorList>
            <person name="Yoshida Y."/>
            <person name="Koutsovoulos G."/>
            <person name="Laetsch D."/>
            <person name="Stevens L."/>
            <person name="Kumar S."/>
            <person name="Horikawa D."/>
            <person name="Ishino K."/>
            <person name="Komine S."/>
            <person name="Tomita M."/>
            <person name="Blaxter M."/>
            <person name="Arakawa K."/>
        </authorList>
    </citation>
    <scope>NUCLEOTIDE SEQUENCE [LARGE SCALE GENOMIC DNA]</scope>
    <source>
        <strain evidence="17">Z151</strain>
    </source>
</reference>
<evidence type="ECO:0000256" key="5">
    <source>
        <dbReference type="ARBA" id="ARBA00022617"/>
    </source>
</evidence>
<evidence type="ECO:0000256" key="9">
    <source>
        <dbReference type="ARBA" id="ARBA00023324"/>
    </source>
</evidence>
<evidence type="ECO:0000313" key="17">
    <source>
        <dbReference type="Proteomes" id="UP000192578"/>
    </source>
</evidence>
<dbReference type="Pfam" id="PF18011">
    <property type="entry name" value="Catalase_C"/>
    <property type="match status" value="1"/>
</dbReference>
<evidence type="ECO:0000256" key="4">
    <source>
        <dbReference type="ARBA" id="ARBA00022559"/>
    </source>
</evidence>
<evidence type="ECO:0000256" key="10">
    <source>
        <dbReference type="PIRNR" id="PIRNR038927"/>
    </source>
</evidence>
<dbReference type="EMBL" id="MTYJ01000019">
    <property type="protein sequence ID" value="OQV22175.1"/>
    <property type="molecule type" value="Genomic_DNA"/>
</dbReference>
<comment type="catalytic activity">
    <reaction evidence="10 13">
        <text>2 H2O2 = O2 + 2 H2O</text>
        <dbReference type="Rhea" id="RHEA:20309"/>
        <dbReference type="ChEBI" id="CHEBI:15377"/>
        <dbReference type="ChEBI" id="CHEBI:15379"/>
        <dbReference type="ChEBI" id="CHEBI:16240"/>
        <dbReference type="EC" id="1.11.1.6"/>
    </reaction>
</comment>
<keyword evidence="9 10" id="KW-0376">Hydrogen peroxide</keyword>
<keyword evidence="5 10" id="KW-0349">Heme</keyword>
<dbReference type="GO" id="GO:0020037">
    <property type="term" value="F:heme binding"/>
    <property type="evidence" value="ECO:0007669"/>
    <property type="project" value="UniProtKB-UniRule"/>
</dbReference>
<sequence>MSLFGGKTNAGNAKVKALEPFRVHVQEDDELTTNQGLKIVDNQNSLRAGPRGPTLLEDFILREKITHFDHERIPERVVHARGAAAHGYFQVYESLAPLTRAKFLQDPSKITPVFVRFSTVGGSRGSADTVRDVRGFATKFYTEEGNFDLVGNNMPVFFIQDAIKFPDFVHSVKPEPHNEIPQASSAHDTLWDFVTQQTETTHMIMWLMSDRAIPRSYANMEGFGVHTFRLVNEDGKSRFVKFHWKPKLGVHSLVWDETQKLAGKNSDINRQDLWEQIEAGAFPEWELGLQIVEESDEMKFDFDLLDPTKLIPEELVPVKIVGKMVLNRNPDNYFAETEQVAFCVSNIVPGIDFTNDALMQGRLFSYLDTQLLRLGGPNFHEIPINQPICPFRINNQRDGLHRQAINVGKTNYDINSISKGLPKQSIAKRGYVSYAERIDANKIRERSATFDDHFSQATLFWLSMSPVEQDHIVKAFTFELSKVQEVIRQRMINQLQNVDNVLTQRVAHNLGLLPTEGPQPGFPKKVTPSPALSQMNTKKDSVATRKVAILAADGSDGKAISDMKKALEAAGCCVKVIASHMGQLKVSTGSQIEIDGTIPANPSILFDAVFIPGGKEGSINLQNCGAAVHYGLETYIHCKPIAAVGEGANYLAASRLITKGDTLPSGVLVSENDVVTNDFAGQFIKNIKQHRFFDRERIDSIPA</sequence>
<protein>
    <recommendedName>
        <fullName evidence="3 10">Catalase</fullName>
        <ecNumber evidence="3 10">1.11.1.6</ecNumber>
    </recommendedName>
</protein>
<evidence type="ECO:0000256" key="3">
    <source>
        <dbReference type="ARBA" id="ARBA00012314"/>
    </source>
</evidence>
<dbReference type="PROSITE" id="PS00438">
    <property type="entry name" value="CATALASE_2"/>
    <property type="match status" value="1"/>
</dbReference>
<feature type="active site" evidence="11">
    <location>
        <position position="152"/>
    </location>
</feature>
<dbReference type="GO" id="GO:0046872">
    <property type="term" value="F:metal ion binding"/>
    <property type="evidence" value="ECO:0007669"/>
    <property type="project" value="UniProtKB-KW"/>
</dbReference>
<evidence type="ECO:0000259" key="15">
    <source>
        <dbReference type="SMART" id="SM01060"/>
    </source>
</evidence>
<dbReference type="InterPro" id="IPR020835">
    <property type="entry name" value="Catalase_sf"/>
</dbReference>
<evidence type="ECO:0000256" key="14">
    <source>
        <dbReference type="RuleBase" id="RU004142"/>
    </source>
</evidence>
<dbReference type="Gene3D" id="3.40.50.880">
    <property type="match status" value="1"/>
</dbReference>
<dbReference type="AlphaFoldDB" id="A0A1W0X3T8"/>